<reference evidence="2" key="1">
    <citation type="submission" date="2020-05" db="UniProtKB">
        <authorList>
            <consortium name="EnsemblMetazoa"/>
        </authorList>
    </citation>
    <scope>IDENTIFICATION</scope>
    <source>
        <strain evidence="2">Jacobina</strain>
    </source>
</reference>
<evidence type="ECO:0000259" key="1">
    <source>
        <dbReference type="Pfam" id="PF14661"/>
    </source>
</evidence>
<organism evidence="2 3">
    <name type="scientific">Lutzomyia longipalpis</name>
    <name type="common">Sand fly</name>
    <dbReference type="NCBI Taxonomy" id="7200"/>
    <lineage>
        <taxon>Eukaryota</taxon>
        <taxon>Metazoa</taxon>
        <taxon>Ecdysozoa</taxon>
        <taxon>Arthropoda</taxon>
        <taxon>Hexapoda</taxon>
        <taxon>Insecta</taxon>
        <taxon>Pterygota</taxon>
        <taxon>Neoptera</taxon>
        <taxon>Endopterygota</taxon>
        <taxon>Diptera</taxon>
        <taxon>Nematocera</taxon>
        <taxon>Psychodoidea</taxon>
        <taxon>Psychodidae</taxon>
        <taxon>Lutzomyia</taxon>
        <taxon>Lutzomyia</taxon>
    </lineage>
</organism>
<dbReference type="VEuPathDB" id="VectorBase:LLONM1_005049"/>
<name>A0A1B0CUJ3_LUTLO</name>
<dbReference type="EnsemblMetazoa" id="LLOJ008628-RA">
    <property type="protein sequence ID" value="LLOJ008628-PA"/>
    <property type="gene ID" value="LLOJ008628"/>
</dbReference>
<dbReference type="VEuPathDB" id="VectorBase:LLOJ008628"/>
<dbReference type="Proteomes" id="UP000092461">
    <property type="component" value="Unassembled WGS sequence"/>
</dbReference>
<sequence>MAQGGLNAKDLRLEEEQRLSNCVYFGLYALTQAHKPTKEFEKVFQKDLFLKPNVAALPHVIHFLFTIHNPEEFRKRFYWPLYNDREAEKTFRTSCLKYLQDINEQFHLGMEDISTYMMLFPELKKSNNLELLNTMSISLGNRMLQHVSNQKDALDGLFTEKMRFNAKEQLKVTSALQSFQEKFQILASQRSVSKDDLLSEEYQAKEIAKTRERLEELNQLVDVMRQYNSSVEAHKAKVENLEKPLITNNLIQKTQEASEELLKQFPDIQERLCNGNLMINDKISAKFVLNLGNAILPQLITLLEEEWAKRKPSIDSNIETMQAVAVAINKISEDLTQRMNINAENLPCGATEAKNQLTNTPSYKFDTTLMVNCDNKTRLFFHDDAENSLLHRQMNQLHKLMYNSARSTKSTGSTTLSSIKTAKKHGNAKNEALSVMTITQKRSRPKKFTNYTRLGGLPGKWTEEAANFSMASSPGLDVSAQTSKFSIDGHLPLGSSSMI</sequence>
<evidence type="ECO:0000313" key="2">
    <source>
        <dbReference type="EnsemblMetazoa" id="LLOJ008628-PA"/>
    </source>
</evidence>
<dbReference type="Pfam" id="PF14661">
    <property type="entry name" value="HAUS6_N"/>
    <property type="match status" value="1"/>
</dbReference>
<evidence type="ECO:0000313" key="3">
    <source>
        <dbReference type="Proteomes" id="UP000092461"/>
    </source>
</evidence>
<feature type="domain" description="HAUS augmin-like complex subunit 6 N-terminal" evidence="1">
    <location>
        <begin position="27"/>
        <end position="240"/>
    </location>
</feature>
<keyword evidence="3" id="KW-1185">Reference proteome</keyword>
<protein>
    <recommendedName>
        <fullName evidence="1">HAUS augmin-like complex subunit 6 N-terminal domain-containing protein</fullName>
    </recommendedName>
</protein>
<dbReference type="InterPro" id="IPR028163">
    <property type="entry name" value="HAUS_6_N"/>
</dbReference>
<dbReference type="AlphaFoldDB" id="A0A1B0CUJ3"/>
<dbReference type="EMBL" id="AJWK01029247">
    <property type="status" value="NOT_ANNOTATED_CDS"/>
    <property type="molecule type" value="Genomic_DNA"/>
</dbReference>
<accession>A0A1B0CUJ3</accession>
<proteinExistence type="predicted"/>